<feature type="coiled-coil region" evidence="1">
    <location>
        <begin position="119"/>
        <end position="153"/>
    </location>
</feature>
<dbReference type="Proteomes" id="UP000468766">
    <property type="component" value="Unassembled WGS sequence"/>
</dbReference>
<sequence length="236" mass="26944">MNRKTILITTIAALFVVALTATAVTLISLSDKDRQELLRGDPALLIVEKFIGQREITVEEIAFLLGIDLDADPELANLQAKRQGQEGTNDLNLYNINLNPLDPTALLSTDNKPEQLEEVDEATKVKIEYNRRLQNLQAEYENRLNNLLRAGQKEYTEAKAKNSSVQMARIATKYYSEGKALQKEADQRLNKLLREMERDFARHGISTELTQAVRTYYNRQVQIKQREIIQLALDNQ</sequence>
<accession>A0A6I0F514</accession>
<evidence type="ECO:0000313" key="3">
    <source>
        <dbReference type="Proteomes" id="UP000468766"/>
    </source>
</evidence>
<gene>
    <name evidence="2" type="ORF">F9B85_03935</name>
</gene>
<proteinExistence type="predicted"/>
<keyword evidence="3" id="KW-1185">Reference proteome</keyword>
<dbReference type="EMBL" id="WBXO01000002">
    <property type="protein sequence ID" value="KAB2953777.1"/>
    <property type="molecule type" value="Genomic_DNA"/>
</dbReference>
<name>A0A6I0F514_9FIRM</name>
<reference evidence="2 3" key="1">
    <citation type="submission" date="2019-10" db="EMBL/GenBank/DDBJ databases">
        <title>Whole-genome sequence of the extremophile Heliorestis acidaminivorans DSM 24790.</title>
        <authorList>
            <person name="Kyndt J.A."/>
            <person name="Meyer T.E."/>
        </authorList>
    </citation>
    <scope>NUCLEOTIDE SEQUENCE [LARGE SCALE GENOMIC DNA]</scope>
    <source>
        <strain evidence="2 3">DSM 24790</strain>
    </source>
</reference>
<dbReference type="RefSeq" id="WP_151618747.1">
    <property type="nucleotide sequence ID" value="NZ_WBXO01000002.1"/>
</dbReference>
<evidence type="ECO:0000313" key="2">
    <source>
        <dbReference type="EMBL" id="KAB2953777.1"/>
    </source>
</evidence>
<comment type="caution">
    <text evidence="2">The sequence shown here is derived from an EMBL/GenBank/DDBJ whole genome shotgun (WGS) entry which is preliminary data.</text>
</comment>
<organism evidence="2 3">
    <name type="scientific">Heliorestis acidaminivorans</name>
    <dbReference type="NCBI Taxonomy" id="553427"/>
    <lineage>
        <taxon>Bacteria</taxon>
        <taxon>Bacillati</taxon>
        <taxon>Bacillota</taxon>
        <taxon>Clostridia</taxon>
        <taxon>Eubacteriales</taxon>
        <taxon>Heliobacteriaceae</taxon>
        <taxon>Heliorestis</taxon>
    </lineage>
</organism>
<evidence type="ECO:0000256" key="1">
    <source>
        <dbReference type="SAM" id="Coils"/>
    </source>
</evidence>
<dbReference type="AlphaFoldDB" id="A0A6I0F514"/>
<protein>
    <submittedName>
        <fullName evidence="2">Uncharacterized protein</fullName>
    </submittedName>
</protein>
<keyword evidence="1" id="KW-0175">Coiled coil</keyword>